<evidence type="ECO:0000313" key="15">
    <source>
        <dbReference type="Proteomes" id="UP000681610"/>
    </source>
</evidence>
<feature type="domain" description="HTH araC/xylS-type" evidence="11">
    <location>
        <begin position="856"/>
        <end position="957"/>
    </location>
</feature>
<dbReference type="Pfam" id="PF12833">
    <property type="entry name" value="HTH_18"/>
    <property type="match status" value="1"/>
</dbReference>
<feature type="repeat" description="TPR" evidence="8">
    <location>
        <begin position="238"/>
        <end position="271"/>
    </location>
</feature>
<dbReference type="InterPro" id="IPR036097">
    <property type="entry name" value="HisK_dim/P_sf"/>
</dbReference>
<dbReference type="SMART" id="SM00387">
    <property type="entry name" value="HATPase_c"/>
    <property type="match status" value="1"/>
</dbReference>
<evidence type="ECO:0000313" key="14">
    <source>
        <dbReference type="EMBL" id="MBO1884888.1"/>
    </source>
</evidence>
<dbReference type="InterPro" id="IPR018060">
    <property type="entry name" value="HTH_AraC"/>
</dbReference>
<dbReference type="PROSITE" id="PS50109">
    <property type="entry name" value="HIS_KIN"/>
    <property type="match status" value="1"/>
</dbReference>
<feature type="domain" description="Response regulatory" evidence="13">
    <location>
        <begin position="689"/>
        <end position="804"/>
    </location>
</feature>
<dbReference type="PROSITE" id="PS00041">
    <property type="entry name" value="HTH_ARAC_FAMILY_1"/>
    <property type="match status" value="1"/>
</dbReference>
<keyword evidence="5" id="KW-0238">DNA-binding</keyword>
<proteinExistence type="predicted"/>
<keyword evidence="10" id="KW-1133">Transmembrane helix</keyword>
<gene>
    <name evidence="14" type="ORF">J4N46_10815</name>
</gene>
<keyword evidence="10" id="KW-0472">Membrane</keyword>
<evidence type="ECO:0000256" key="10">
    <source>
        <dbReference type="SAM" id="Phobius"/>
    </source>
</evidence>
<dbReference type="Gene3D" id="3.40.50.2300">
    <property type="match status" value="1"/>
</dbReference>
<comment type="caution">
    <text evidence="14">The sequence shown here is derived from an EMBL/GenBank/DDBJ whole genome shotgun (WGS) entry which is preliminary data.</text>
</comment>
<evidence type="ECO:0000256" key="2">
    <source>
        <dbReference type="ARBA" id="ARBA00012438"/>
    </source>
</evidence>
<comment type="catalytic activity">
    <reaction evidence="1">
        <text>ATP + protein L-histidine = ADP + protein N-phospho-L-histidine.</text>
        <dbReference type="EC" id="2.7.13.3"/>
    </reaction>
</comment>
<dbReference type="PRINTS" id="PR00344">
    <property type="entry name" value="BCTRLSENSOR"/>
</dbReference>
<keyword evidence="8" id="KW-0802">TPR repeat</keyword>
<dbReference type="SMART" id="SM00448">
    <property type="entry name" value="REC"/>
    <property type="match status" value="1"/>
</dbReference>
<evidence type="ECO:0000256" key="3">
    <source>
        <dbReference type="ARBA" id="ARBA00022553"/>
    </source>
</evidence>
<dbReference type="InterPro" id="IPR004358">
    <property type="entry name" value="Sig_transdc_His_kin-like_C"/>
</dbReference>
<dbReference type="PANTHER" id="PTHR43547:SF2">
    <property type="entry name" value="HYBRID SIGNAL TRANSDUCTION HISTIDINE KINASE C"/>
    <property type="match status" value="1"/>
</dbReference>
<dbReference type="InterPro" id="IPR003661">
    <property type="entry name" value="HisK_dim/P_dom"/>
</dbReference>
<dbReference type="Proteomes" id="UP000681610">
    <property type="component" value="Unassembled WGS sequence"/>
</dbReference>
<sequence length="960" mass="109109">MKSEKYATTTALSQLVFIVITLFIIACNNKETNTNAEKQRTLIEKKLNHFLSADSLAPIQRQMEAEGNKIGSVIALREWGRMLRNESRFDEALRVHSEGMHQAEALHDTIEWVRALNNIGTNYRRLGILDAAQEYHYLAWKISEASTDTSFQAKKNRVISLNGMGNIYLTLNNYESADSVFRRALAGEIELRSLYGQAINYANIGSIFKNKGQIDSANIYYKRSMELNTKAKNNIGIAIGHTYFGEINELEGNYDEAYQEYQKALEIMKASKDDWHALNTLLAIAHIDYVTGKEDVALANLTNAEATARKIKSKEHLADIYHLYYLVYQKQGNYQAALQKHLQSTIYRDSVVGAEKMNRIQNVSLNIERRRQMEQMKNAEQQIEKERSRKYTIIGISAFVLLLMFISLAMLNYVQRIRARNYLALKKMNLLRENFFTNITHEFRTPLTVILGLSHDIANNPETDQTTKEKANNIQKQGKNLLQFVNQLLDISKIKSAVGDPDWRKGDISAYIAMIVESYRDYAQSKQIHLQFVSHNHIFTAFVPDYINKIMNNLLSNAFKFTPQYGSVTVTIKQQNNNIQLEVTDTGAGISQSHLPHLFEIFYQAGNNSNTIGSGVGLSLVKQIVDAIEGTITVKSTEGKGTSFLITFPTKEAKASLAQLNDISENTPILPQEKTELKDSPTNNDNIQRILIIEDNTDVAAYIASQLGNNYAIYYAINGVKGLEKAKELVPDLIITDLMMPEMNGLEVCKKVRKNEIISHIPIIVITAKVTEEERVEGFKAGADAYLAKPFNSQELQMLVEKLLEQRQNLRQKYLQWAIESTAETAHKATDENQSDTSATNIVSQEQQRADQQFLAKMVDYIYLMLDKDVEIDVPVMAEKMCMSTRQFYRKINALTGHSPQAYITRVKIHKAKQLLDKNPDMPLKEVAELSGYTDYSSFIRAFKNLEGITPTQYTRKIEE</sequence>
<dbReference type="Gene3D" id="3.30.565.10">
    <property type="entry name" value="Histidine kinase-like ATPase, C-terminal domain"/>
    <property type="match status" value="1"/>
</dbReference>
<dbReference type="InterPro" id="IPR019734">
    <property type="entry name" value="TPR_rpt"/>
</dbReference>
<dbReference type="PROSITE" id="PS50110">
    <property type="entry name" value="RESPONSE_REGULATORY"/>
    <property type="match status" value="1"/>
</dbReference>
<dbReference type="EC" id="2.7.13.3" evidence="2"/>
<dbReference type="Pfam" id="PF13181">
    <property type="entry name" value="TPR_8"/>
    <property type="match status" value="2"/>
</dbReference>
<organism evidence="14 15">
    <name type="scientific">Capnocytophaga bilenii</name>
    <dbReference type="NCBI Taxonomy" id="2819369"/>
    <lineage>
        <taxon>Bacteria</taxon>
        <taxon>Pseudomonadati</taxon>
        <taxon>Bacteroidota</taxon>
        <taxon>Flavobacteriia</taxon>
        <taxon>Flavobacteriales</taxon>
        <taxon>Flavobacteriaceae</taxon>
        <taxon>Capnocytophaga</taxon>
    </lineage>
</organism>
<evidence type="ECO:0000256" key="1">
    <source>
        <dbReference type="ARBA" id="ARBA00000085"/>
    </source>
</evidence>
<evidence type="ECO:0000259" key="13">
    <source>
        <dbReference type="PROSITE" id="PS50110"/>
    </source>
</evidence>
<feature type="repeat" description="TPR" evidence="8">
    <location>
        <begin position="198"/>
        <end position="231"/>
    </location>
</feature>
<dbReference type="SUPFAM" id="SSF46689">
    <property type="entry name" value="Homeodomain-like"/>
    <property type="match status" value="1"/>
</dbReference>
<keyword evidence="15" id="KW-1185">Reference proteome</keyword>
<dbReference type="PROSITE" id="PS50005">
    <property type="entry name" value="TPR"/>
    <property type="match status" value="2"/>
</dbReference>
<dbReference type="InterPro" id="IPR018062">
    <property type="entry name" value="HTH_AraC-typ_CS"/>
</dbReference>
<feature type="modified residue" description="4-aspartylphosphate" evidence="7">
    <location>
        <position position="737"/>
    </location>
</feature>
<dbReference type="InterPro" id="IPR011006">
    <property type="entry name" value="CheY-like_superfamily"/>
</dbReference>
<dbReference type="SMART" id="SM00388">
    <property type="entry name" value="HisKA"/>
    <property type="match status" value="1"/>
</dbReference>
<dbReference type="CDD" id="cd17574">
    <property type="entry name" value="REC_OmpR"/>
    <property type="match status" value="1"/>
</dbReference>
<dbReference type="Pfam" id="PF02518">
    <property type="entry name" value="HATPase_c"/>
    <property type="match status" value="1"/>
</dbReference>
<dbReference type="InterPro" id="IPR003594">
    <property type="entry name" value="HATPase_dom"/>
</dbReference>
<evidence type="ECO:0000259" key="12">
    <source>
        <dbReference type="PROSITE" id="PS50109"/>
    </source>
</evidence>
<evidence type="ECO:0000256" key="6">
    <source>
        <dbReference type="ARBA" id="ARBA00023163"/>
    </source>
</evidence>
<feature type="domain" description="Histidine kinase" evidence="12">
    <location>
        <begin position="438"/>
        <end position="652"/>
    </location>
</feature>
<evidence type="ECO:0000256" key="9">
    <source>
        <dbReference type="SAM" id="Coils"/>
    </source>
</evidence>
<evidence type="ECO:0000256" key="8">
    <source>
        <dbReference type="PROSITE-ProRule" id="PRU00339"/>
    </source>
</evidence>
<dbReference type="SUPFAM" id="SSF48452">
    <property type="entry name" value="TPR-like"/>
    <property type="match status" value="2"/>
</dbReference>
<dbReference type="PANTHER" id="PTHR43547">
    <property type="entry name" value="TWO-COMPONENT HISTIDINE KINASE"/>
    <property type="match status" value="1"/>
</dbReference>
<dbReference type="InterPro" id="IPR005467">
    <property type="entry name" value="His_kinase_dom"/>
</dbReference>
<dbReference type="RefSeq" id="WP_208059302.1">
    <property type="nucleotide sequence ID" value="NZ_JAGDYP010000009.1"/>
</dbReference>
<feature type="coiled-coil region" evidence="9">
    <location>
        <begin position="362"/>
        <end position="389"/>
    </location>
</feature>
<keyword evidence="3 7" id="KW-0597">Phosphoprotein</keyword>
<dbReference type="SUPFAM" id="SSF55874">
    <property type="entry name" value="ATPase domain of HSP90 chaperone/DNA topoisomerase II/histidine kinase"/>
    <property type="match status" value="1"/>
</dbReference>
<evidence type="ECO:0000256" key="7">
    <source>
        <dbReference type="PROSITE-ProRule" id="PRU00169"/>
    </source>
</evidence>
<dbReference type="SMART" id="SM00028">
    <property type="entry name" value="TPR"/>
    <property type="match status" value="5"/>
</dbReference>
<dbReference type="EMBL" id="JAGDYP010000009">
    <property type="protein sequence ID" value="MBO1884888.1"/>
    <property type="molecule type" value="Genomic_DNA"/>
</dbReference>
<reference evidence="14 15" key="1">
    <citation type="submission" date="2021-03" db="EMBL/GenBank/DDBJ databases">
        <title>Isolation and description of Capnocytophaga bilenii sp. nov., a novel Capnocytophaga species, isolated from a gingivitis subject.</title>
        <authorList>
            <person name="Antezack A."/>
            <person name="Monnet-Corti V."/>
            <person name="La Scola B."/>
        </authorList>
    </citation>
    <scope>NUCLEOTIDE SEQUENCE [LARGE SCALE GENOMIC DNA]</scope>
    <source>
        <strain evidence="14 15">Marseille-Q4570</strain>
    </source>
</reference>
<accession>A0ABS3PZY9</accession>
<dbReference type="SUPFAM" id="SSF52172">
    <property type="entry name" value="CheY-like"/>
    <property type="match status" value="1"/>
</dbReference>
<protein>
    <recommendedName>
        <fullName evidence="2">histidine kinase</fullName>
        <ecNumber evidence="2">2.7.13.3</ecNumber>
    </recommendedName>
</protein>
<dbReference type="SUPFAM" id="SSF47384">
    <property type="entry name" value="Homodimeric domain of signal transducing histidine kinase"/>
    <property type="match status" value="1"/>
</dbReference>
<keyword evidence="6" id="KW-0804">Transcription</keyword>
<dbReference type="Gene3D" id="1.10.287.130">
    <property type="match status" value="1"/>
</dbReference>
<dbReference type="PROSITE" id="PS51257">
    <property type="entry name" value="PROKAR_LIPOPROTEIN"/>
    <property type="match status" value="1"/>
</dbReference>
<dbReference type="PROSITE" id="PS01124">
    <property type="entry name" value="HTH_ARAC_FAMILY_2"/>
    <property type="match status" value="1"/>
</dbReference>
<dbReference type="InterPro" id="IPR009057">
    <property type="entry name" value="Homeodomain-like_sf"/>
</dbReference>
<keyword evidence="4" id="KW-0805">Transcription regulation</keyword>
<dbReference type="InterPro" id="IPR001789">
    <property type="entry name" value="Sig_transdc_resp-reg_receiver"/>
</dbReference>
<dbReference type="CDD" id="cd00082">
    <property type="entry name" value="HisKA"/>
    <property type="match status" value="1"/>
</dbReference>
<dbReference type="Gene3D" id="1.10.10.60">
    <property type="entry name" value="Homeodomain-like"/>
    <property type="match status" value="1"/>
</dbReference>
<dbReference type="InterPro" id="IPR036890">
    <property type="entry name" value="HATPase_C_sf"/>
</dbReference>
<evidence type="ECO:0000256" key="4">
    <source>
        <dbReference type="ARBA" id="ARBA00023015"/>
    </source>
</evidence>
<keyword evidence="10" id="KW-0812">Transmembrane</keyword>
<keyword evidence="9" id="KW-0175">Coiled coil</keyword>
<feature type="transmembrane region" description="Helical" evidence="10">
    <location>
        <begin position="391"/>
        <end position="414"/>
    </location>
</feature>
<feature type="transmembrane region" description="Helical" evidence="10">
    <location>
        <begin position="6"/>
        <end position="27"/>
    </location>
</feature>
<feature type="coiled-coil region" evidence="9">
    <location>
        <begin position="793"/>
        <end position="820"/>
    </location>
</feature>
<evidence type="ECO:0000256" key="5">
    <source>
        <dbReference type="ARBA" id="ARBA00023125"/>
    </source>
</evidence>
<dbReference type="Pfam" id="PF00512">
    <property type="entry name" value="HisKA"/>
    <property type="match status" value="1"/>
</dbReference>
<dbReference type="SMART" id="SM00342">
    <property type="entry name" value="HTH_ARAC"/>
    <property type="match status" value="1"/>
</dbReference>
<dbReference type="InterPro" id="IPR011990">
    <property type="entry name" value="TPR-like_helical_dom_sf"/>
</dbReference>
<name>A0ABS3PZY9_9FLAO</name>
<dbReference type="Pfam" id="PF00072">
    <property type="entry name" value="Response_reg"/>
    <property type="match status" value="1"/>
</dbReference>
<dbReference type="Gene3D" id="1.25.40.10">
    <property type="entry name" value="Tetratricopeptide repeat domain"/>
    <property type="match status" value="2"/>
</dbReference>
<evidence type="ECO:0000259" key="11">
    <source>
        <dbReference type="PROSITE" id="PS01124"/>
    </source>
</evidence>